<dbReference type="SUPFAM" id="SSF90123">
    <property type="entry name" value="ABC transporter transmembrane region"/>
    <property type="match status" value="1"/>
</dbReference>
<keyword evidence="1" id="KW-0813">Transport</keyword>
<evidence type="ECO:0000256" key="7">
    <source>
        <dbReference type="SAM" id="Phobius"/>
    </source>
</evidence>
<evidence type="ECO:0000313" key="9">
    <source>
        <dbReference type="EMBL" id="KAF7276846.1"/>
    </source>
</evidence>
<feature type="transmembrane region" description="Helical" evidence="7">
    <location>
        <begin position="57"/>
        <end position="78"/>
    </location>
</feature>
<dbReference type="PANTHER" id="PTHR24223">
    <property type="entry name" value="ATP-BINDING CASSETTE SUB-FAMILY C"/>
    <property type="match status" value="1"/>
</dbReference>
<dbReference type="InterPro" id="IPR011527">
    <property type="entry name" value="ABC1_TM_dom"/>
</dbReference>
<evidence type="ECO:0000259" key="8">
    <source>
        <dbReference type="PROSITE" id="PS50929"/>
    </source>
</evidence>
<evidence type="ECO:0000256" key="5">
    <source>
        <dbReference type="ARBA" id="ARBA00022989"/>
    </source>
</evidence>
<dbReference type="Gene3D" id="1.20.1560.10">
    <property type="entry name" value="ABC transporter type 1, transmembrane domain"/>
    <property type="match status" value="1"/>
</dbReference>
<gene>
    <name evidence="9" type="ORF">GWI33_009724</name>
</gene>
<evidence type="ECO:0000256" key="3">
    <source>
        <dbReference type="ARBA" id="ARBA00022741"/>
    </source>
</evidence>
<sequence>MNEIIQAMQVIKMYAWENAFADLIYNLRKRELKVLLFTSYIRGVTMSFIMFTSRTGIFLTIMSYVLLGNHITAEKVFLIGSYYQIVRQTLTVFFPQGLNAVMMCLFVLFLYSFDRCQ</sequence>
<dbReference type="PROSITE" id="PS50929">
    <property type="entry name" value="ABC_TM1F"/>
    <property type="match status" value="1"/>
</dbReference>
<dbReference type="PANTHER" id="PTHR24223:SF448">
    <property type="entry name" value="FI20146P1-RELATED"/>
    <property type="match status" value="1"/>
</dbReference>
<organism evidence="9 10">
    <name type="scientific">Rhynchophorus ferrugineus</name>
    <name type="common">Red palm weevil</name>
    <name type="synonym">Curculio ferrugineus</name>
    <dbReference type="NCBI Taxonomy" id="354439"/>
    <lineage>
        <taxon>Eukaryota</taxon>
        <taxon>Metazoa</taxon>
        <taxon>Ecdysozoa</taxon>
        <taxon>Arthropoda</taxon>
        <taxon>Hexapoda</taxon>
        <taxon>Insecta</taxon>
        <taxon>Pterygota</taxon>
        <taxon>Neoptera</taxon>
        <taxon>Endopterygota</taxon>
        <taxon>Coleoptera</taxon>
        <taxon>Polyphaga</taxon>
        <taxon>Cucujiformia</taxon>
        <taxon>Curculionidae</taxon>
        <taxon>Dryophthorinae</taxon>
        <taxon>Rhynchophorus</taxon>
    </lineage>
</organism>
<dbReference type="OrthoDB" id="6769937at2759"/>
<evidence type="ECO:0000256" key="1">
    <source>
        <dbReference type="ARBA" id="ARBA00022448"/>
    </source>
</evidence>
<keyword evidence="5 7" id="KW-1133">Transmembrane helix</keyword>
<protein>
    <recommendedName>
        <fullName evidence="8">ABC transmembrane type-1 domain-containing protein</fullName>
    </recommendedName>
</protein>
<feature type="domain" description="ABC transmembrane type-1" evidence="8">
    <location>
        <begin position="1"/>
        <end position="102"/>
    </location>
</feature>
<keyword evidence="4" id="KW-0067">ATP-binding</keyword>
<keyword evidence="10" id="KW-1185">Reference proteome</keyword>
<proteinExistence type="predicted"/>
<keyword evidence="2 7" id="KW-0812">Transmembrane</keyword>
<evidence type="ECO:0000313" key="10">
    <source>
        <dbReference type="Proteomes" id="UP000625711"/>
    </source>
</evidence>
<dbReference type="GO" id="GO:0016020">
    <property type="term" value="C:membrane"/>
    <property type="evidence" value="ECO:0007669"/>
    <property type="project" value="InterPro"/>
</dbReference>
<dbReference type="GO" id="GO:0005524">
    <property type="term" value="F:ATP binding"/>
    <property type="evidence" value="ECO:0007669"/>
    <property type="project" value="UniProtKB-KW"/>
</dbReference>
<accession>A0A834ID61</accession>
<dbReference type="GO" id="GO:0140359">
    <property type="term" value="F:ABC-type transporter activity"/>
    <property type="evidence" value="ECO:0007669"/>
    <property type="project" value="InterPro"/>
</dbReference>
<dbReference type="EMBL" id="JAACXV010005337">
    <property type="protein sequence ID" value="KAF7276846.1"/>
    <property type="molecule type" value="Genomic_DNA"/>
</dbReference>
<keyword evidence="3" id="KW-0547">Nucleotide-binding</keyword>
<comment type="caution">
    <text evidence="9">The sequence shown here is derived from an EMBL/GenBank/DDBJ whole genome shotgun (WGS) entry which is preliminary data.</text>
</comment>
<dbReference type="InterPro" id="IPR050173">
    <property type="entry name" value="ABC_transporter_C-like"/>
</dbReference>
<dbReference type="InterPro" id="IPR036640">
    <property type="entry name" value="ABC1_TM_sf"/>
</dbReference>
<feature type="transmembrane region" description="Helical" evidence="7">
    <location>
        <begin position="90"/>
        <end position="113"/>
    </location>
</feature>
<dbReference type="AlphaFoldDB" id="A0A834ID61"/>
<evidence type="ECO:0000256" key="6">
    <source>
        <dbReference type="ARBA" id="ARBA00023136"/>
    </source>
</evidence>
<evidence type="ECO:0000256" key="4">
    <source>
        <dbReference type="ARBA" id="ARBA00022840"/>
    </source>
</evidence>
<name>A0A834ID61_RHYFE</name>
<evidence type="ECO:0000256" key="2">
    <source>
        <dbReference type="ARBA" id="ARBA00022692"/>
    </source>
</evidence>
<dbReference type="Proteomes" id="UP000625711">
    <property type="component" value="Unassembled WGS sequence"/>
</dbReference>
<reference evidence="9" key="1">
    <citation type="submission" date="2020-08" db="EMBL/GenBank/DDBJ databases">
        <title>Genome sequencing and assembly of the red palm weevil Rhynchophorus ferrugineus.</title>
        <authorList>
            <person name="Dias G.B."/>
            <person name="Bergman C.M."/>
            <person name="Manee M."/>
        </authorList>
    </citation>
    <scope>NUCLEOTIDE SEQUENCE</scope>
    <source>
        <strain evidence="9">AA-2017</strain>
        <tissue evidence="9">Whole larva</tissue>
    </source>
</reference>
<keyword evidence="6 7" id="KW-0472">Membrane</keyword>